<dbReference type="Pfam" id="PF14803">
    <property type="entry name" value="Zn_ribbon_Nudix"/>
    <property type="match status" value="1"/>
</dbReference>
<name>A0A317C893_9GAMM</name>
<proteinExistence type="predicted"/>
<dbReference type="InterPro" id="IPR020084">
    <property type="entry name" value="NUDIX_hydrolase_CS"/>
</dbReference>
<dbReference type="CDD" id="cd04511">
    <property type="entry name" value="NUDIX_Hydrolase"/>
    <property type="match status" value="1"/>
</dbReference>
<dbReference type="InterPro" id="IPR015797">
    <property type="entry name" value="NUDIX_hydrolase-like_dom_sf"/>
</dbReference>
<keyword evidence="5" id="KW-1185">Reference proteome</keyword>
<dbReference type="GO" id="GO:0016787">
    <property type="term" value="F:hydrolase activity"/>
    <property type="evidence" value="ECO:0007669"/>
    <property type="project" value="UniProtKB-KW"/>
</dbReference>
<evidence type="ECO:0000256" key="1">
    <source>
        <dbReference type="ARBA" id="ARBA00001946"/>
    </source>
</evidence>
<dbReference type="InterPro" id="IPR000086">
    <property type="entry name" value="NUDIX_hydrolase_dom"/>
</dbReference>
<gene>
    <name evidence="4" type="ORF">DKT75_14370</name>
</gene>
<dbReference type="EMBL" id="QGKL01000039">
    <property type="protein sequence ID" value="PWQ94481.1"/>
    <property type="molecule type" value="Genomic_DNA"/>
</dbReference>
<comment type="caution">
    <text evidence="4">The sequence shown here is derived from an EMBL/GenBank/DDBJ whole genome shotgun (WGS) entry which is preliminary data.</text>
</comment>
<dbReference type="Gene3D" id="3.90.79.10">
    <property type="entry name" value="Nucleoside Triphosphate Pyrophosphohydrolase"/>
    <property type="match status" value="1"/>
</dbReference>
<accession>A0A317C893</accession>
<comment type="cofactor">
    <cofactor evidence="1">
        <name>Mg(2+)</name>
        <dbReference type="ChEBI" id="CHEBI:18420"/>
    </cofactor>
</comment>
<keyword evidence="2 4" id="KW-0378">Hydrolase</keyword>
<dbReference type="OrthoDB" id="5417595at2"/>
<evidence type="ECO:0000259" key="3">
    <source>
        <dbReference type="PROSITE" id="PS51462"/>
    </source>
</evidence>
<dbReference type="PROSITE" id="PS51462">
    <property type="entry name" value="NUDIX"/>
    <property type="match status" value="1"/>
</dbReference>
<dbReference type="Pfam" id="PF00293">
    <property type="entry name" value="NUDIX"/>
    <property type="match status" value="1"/>
</dbReference>
<evidence type="ECO:0000256" key="2">
    <source>
        <dbReference type="ARBA" id="ARBA00022801"/>
    </source>
</evidence>
<sequence length="177" mass="19831">MNFCSECGDKVSLKIPEGDTHLRHVCDGCETIHYVNPKIITGSLPISGDRVLLCKRAIEPRYGLWTLPAGFMENEETVAEGAARETQEEAHAEVSDLQLYTVTSVPSVSQVHVFMKGDLVDDSYSAGEESLEVELFTEDEIPWDDIAFSAVKSTLKHYFEDRKTGVFPVHTTDIRHR</sequence>
<evidence type="ECO:0000313" key="5">
    <source>
        <dbReference type="Proteomes" id="UP000245506"/>
    </source>
</evidence>
<protein>
    <submittedName>
        <fullName evidence="4">NUDIX hydrolase</fullName>
    </submittedName>
</protein>
<dbReference type="InterPro" id="IPR029401">
    <property type="entry name" value="Nudix_N"/>
</dbReference>
<feature type="domain" description="Nudix hydrolase" evidence="3">
    <location>
        <begin position="22"/>
        <end position="158"/>
    </location>
</feature>
<reference evidence="4 5" key="1">
    <citation type="submission" date="2018-05" db="EMBL/GenBank/DDBJ databases">
        <title>Leucothrix arctica sp. nov., isolated from Arctic seawater.</title>
        <authorList>
            <person name="Choi A."/>
            <person name="Baek K."/>
        </authorList>
    </citation>
    <scope>NUCLEOTIDE SEQUENCE [LARGE SCALE GENOMIC DNA]</scope>
    <source>
        <strain evidence="4 5">IMCC9719</strain>
    </source>
</reference>
<evidence type="ECO:0000313" key="4">
    <source>
        <dbReference type="EMBL" id="PWQ94481.1"/>
    </source>
</evidence>
<dbReference type="Gene3D" id="2.20.70.10">
    <property type="match status" value="1"/>
</dbReference>
<dbReference type="PANTHER" id="PTHR43222">
    <property type="entry name" value="NUDIX HYDROLASE 23"/>
    <property type="match status" value="1"/>
</dbReference>
<organism evidence="4 5">
    <name type="scientific">Leucothrix arctica</name>
    <dbReference type="NCBI Taxonomy" id="1481894"/>
    <lineage>
        <taxon>Bacteria</taxon>
        <taxon>Pseudomonadati</taxon>
        <taxon>Pseudomonadota</taxon>
        <taxon>Gammaproteobacteria</taxon>
        <taxon>Thiotrichales</taxon>
        <taxon>Thiotrichaceae</taxon>
        <taxon>Leucothrix</taxon>
    </lineage>
</organism>
<dbReference type="Proteomes" id="UP000245506">
    <property type="component" value="Unassembled WGS sequence"/>
</dbReference>
<dbReference type="PROSITE" id="PS00893">
    <property type="entry name" value="NUDIX_BOX"/>
    <property type="match status" value="1"/>
</dbReference>
<dbReference type="RefSeq" id="WP_109824130.1">
    <property type="nucleotide sequence ID" value="NZ_QGKL01000039.1"/>
</dbReference>
<dbReference type="AlphaFoldDB" id="A0A317C893"/>
<dbReference type="PANTHER" id="PTHR43222:SF2">
    <property type="entry name" value="NUDIX HYDROLASE 23, CHLOROPLASTIC"/>
    <property type="match status" value="1"/>
</dbReference>
<dbReference type="SUPFAM" id="SSF55811">
    <property type="entry name" value="Nudix"/>
    <property type="match status" value="1"/>
</dbReference>